<keyword evidence="2" id="KW-1185">Reference proteome</keyword>
<comment type="caution">
    <text evidence="1">The sequence shown here is derived from an EMBL/GenBank/DDBJ whole genome shotgun (WGS) entry which is preliminary data.</text>
</comment>
<dbReference type="EMBL" id="JAMXMC010000001">
    <property type="protein sequence ID" value="MCO5975533.1"/>
    <property type="molecule type" value="Genomic_DNA"/>
</dbReference>
<name>A0ABT1BHK5_9BURK</name>
<evidence type="ECO:0000313" key="1">
    <source>
        <dbReference type="EMBL" id="MCO5975533.1"/>
    </source>
</evidence>
<sequence>MPSSHAVARVATLLMALGACLLIGGCATLLPSTRIEVVSDWNSYDDAVASLAAIEPYTSTRQSVHAHGLDPGRSSAITILHFADLLQRFAAATLVKPKDVDPGIRDCLQAGQRCSGYAIAVEKLHRHRVGSFWLDSLNFRRETVTTGWRVDVLLVFVDDALVYKLVGGRPTIDEVELRRNPLGPLQAWGEQPLRSIR</sequence>
<proteinExistence type="predicted"/>
<dbReference type="Proteomes" id="UP001204851">
    <property type="component" value="Unassembled WGS sequence"/>
</dbReference>
<protein>
    <recommendedName>
        <fullName evidence="3">Lipoprotein</fullName>
    </recommendedName>
</protein>
<organism evidence="1 2">
    <name type="scientific">Ideonella oryzae</name>
    <dbReference type="NCBI Taxonomy" id="2937441"/>
    <lineage>
        <taxon>Bacteria</taxon>
        <taxon>Pseudomonadati</taxon>
        <taxon>Pseudomonadota</taxon>
        <taxon>Betaproteobacteria</taxon>
        <taxon>Burkholderiales</taxon>
        <taxon>Sphaerotilaceae</taxon>
        <taxon>Ideonella</taxon>
    </lineage>
</organism>
<evidence type="ECO:0008006" key="3">
    <source>
        <dbReference type="Google" id="ProtNLM"/>
    </source>
</evidence>
<reference evidence="1 2" key="1">
    <citation type="submission" date="2022-06" db="EMBL/GenBank/DDBJ databases">
        <title>Ideonella sp. NS12-5 Genome sequencing and assembly.</title>
        <authorList>
            <person name="Jung Y."/>
        </authorList>
    </citation>
    <scope>NUCLEOTIDE SEQUENCE [LARGE SCALE GENOMIC DNA]</scope>
    <source>
        <strain evidence="1 2">NS12-5</strain>
    </source>
</reference>
<accession>A0ABT1BHK5</accession>
<dbReference type="RefSeq" id="WP_252767965.1">
    <property type="nucleotide sequence ID" value="NZ_JAMXMC010000001.1"/>
</dbReference>
<evidence type="ECO:0000313" key="2">
    <source>
        <dbReference type="Proteomes" id="UP001204851"/>
    </source>
</evidence>
<gene>
    <name evidence="1" type="ORF">M0L44_02195</name>
</gene>